<keyword evidence="11" id="KW-1185">Reference proteome</keyword>
<keyword evidence="4 9" id="KW-0812">Transmembrane</keyword>
<name>A0ABV5AF19_9BACL</name>
<accession>A0ABV5AF19</accession>
<dbReference type="PRINTS" id="PR01264">
    <property type="entry name" value="MECHCHANNEL"/>
</dbReference>
<evidence type="ECO:0000256" key="2">
    <source>
        <dbReference type="ARBA" id="ARBA00022448"/>
    </source>
</evidence>
<comment type="caution">
    <text evidence="10">The sequence shown here is derived from an EMBL/GenBank/DDBJ whole genome shotgun (WGS) entry which is preliminary data.</text>
</comment>
<reference evidence="10 11" key="1">
    <citation type="journal article" date="2024" name="Int. J. Mol. Sci.">
        <title>Exploration of Alicyclobacillus spp. Genome in Search of Antibiotic Resistance.</title>
        <authorList>
            <person name="Bucka-Kolendo J."/>
            <person name="Kiousi D.E."/>
            <person name="Dekowska A."/>
            <person name="Mikolajczuk-Szczyrba A."/>
            <person name="Karadedos D.M."/>
            <person name="Michael P."/>
            <person name="Galanis A."/>
            <person name="Sokolowska B."/>
        </authorList>
    </citation>
    <scope>NUCLEOTIDE SEQUENCE [LARGE SCALE GENOMIC DNA]</scope>
    <source>
        <strain evidence="10 11">KKP 3000</strain>
    </source>
</reference>
<feature type="transmembrane region" description="Helical" evidence="9">
    <location>
        <begin position="87"/>
        <end position="104"/>
    </location>
</feature>
<dbReference type="HAMAP" id="MF_00115">
    <property type="entry name" value="MscL"/>
    <property type="match status" value="1"/>
</dbReference>
<keyword evidence="5 9" id="KW-1133">Transmembrane helix</keyword>
<evidence type="ECO:0000256" key="7">
    <source>
        <dbReference type="ARBA" id="ARBA00023136"/>
    </source>
</evidence>
<sequence length="156" mass="17236">MWKEFKQFALRGNLVDLTIGFIIGNAFSKVVTSIVNDIIMPPLGLVIGQVDFSNLYINLSRKHYPTFAAAKAAGAPTINIGTFLNDVVNFLIIAVVMFFVVRNLNRLAARRRHQTEVKAPRLCPYCIQEIADHATRCPHCTSHLADDPSVGSAIDP</sequence>
<comment type="function">
    <text evidence="9">Channel that opens in response to stretch forces in the membrane lipid bilayer. May participate in the regulation of osmotic pressure changes within the cell.</text>
</comment>
<evidence type="ECO:0000256" key="9">
    <source>
        <dbReference type="HAMAP-Rule" id="MF_00115"/>
    </source>
</evidence>
<keyword evidence="2 9" id="KW-0813">Transport</keyword>
<dbReference type="PANTHER" id="PTHR30266:SF2">
    <property type="entry name" value="LARGE-CONDUCTANCE MECHANOSENSITIVE CHANNEL"/>
    <property type="match status" value="1"/>
</dbReference>
<dbReference type="InterPro" id="IPR001185">
    <property type="entry name" value="MS_channel"/>
</dbReference>
<protein>
    <recommendedName>
        <fullName evidence="9">Large-conductance mechanosensitive channel</fullName>
    </recommendedName>
</protein>
<comment type="subunit">
    <text evidence="9">Homopentamer.</text>
</comment>
<keyword evidence="3 9" id="KW-1003">Cell membrane</keyword>
<evidence type="ECO:0000313" key="10">
    <source>
        <dbReference type="EMBL" id="MFB5190829.1"/>
    </source>
</evidence>
<dbReference type="PANTHER" id="PTHR30266">
    <property type="entry name" value="MECHANOSENSITIVE CHANNEL MSCL"/>
    <property type="match status" value="1"/>
</dbReference>
<dbReference type="NCBIfam" id="TIGR00220">
    <property type="entry name" value="mscL"/>
    <property type="match status" value="1"/>
</dbReference>
<evidence type="ECO:0000256" key="6">
    <source>
        <dbReference type="ARBA" id="ARBA00023065"/>
    </source>
</evidence>
<dbReference type="SUPFAM" id="SSF81330">
    <property type="entry name" value="Gated mechanosensitive channel"/>
    <property type="match status" value="1"/>
</dbReference>
<evidence type="ECO:0000256" key="5">
    <source>
        <dbReference type="ARBA" id="ARBA00022989"/>
    </source>
</evidence>
<proteinExistence type="inferred from homology"/>
<comment type="subcellular location">
    <subcellularLocation>
        <location evidence="9">Cell membrane</location>
        <topology evidence="9">Multi-pass membrane protein</topology>
    </subcellularLocation>
    <subcellularLocation>
        <location evidence="1">Membrane</location>
        <topology evidence="1">Multi-pass membrane protein</topology>
    </subcellularLocation>
</comment>
<dbReference type="InterPro" id="IPR036019">
    <property type="entry name" value="MscL_channel"/>
</dbReference>
<keyword evidence="7 9" id="KW-0472">Membrane</keyword>
<dbReference type="Gene3D" id="1.10.1200.120">
    <property type="entry name" value="Large-conductance mechanosensitive channel, MscL, domain 1"/>
    <property type="match status" value="1"/>
</dbReference>
<dbReference type="EMBL" id="JBDXSU010000007">
    <property type="protein sequence ID" value="MFB5190829.1"/>
    <property type="molecule type" value="Genomic_DNA"/>
</dbReference>
<gene>
    <name evidence="9 10" type="primary">mscL</name>
    <name evidence="10" type="ORF">KKP3000_004315</name>
</gene>
<evidence type="ECO:0000256" key="8">
    <source>
        <dbReference type="ARBA" id="ARBA00023303"/>
    </source>
</evidence>
<evidence type="ECO:0000313" key="11">
    <source>
        <dbReference type="Proteomes" id="UP001579974"/>
    </source>
</evidence>
<keyword evidence="8 9" id="KW-0407">Ion channel</keyword>
<organism evidence="10 11">
    <name type="scientific">Alicyclobacillus fastidiosus</name>
    <dbReference type="NCBI Taxonomy" id="392011"/>
    <lineage>
        <taxon>Bacteria</taxon>
        <taxon>Bacillati</taxon>
        <taxon>Bacillota</taxon>
        <taxon>Bacilli</taxon>
        <taxon>Bacillales</taxon>
        <taxon>Alicyclobacillaceae</taxon>
        <taxon>Alicyclobacillus</taxon>
    </lineage>
</organism>
<comment type="similarity">
    <text evidence="9">Belongs to the MscL family.</text>
</comment>
<dbReference type="Proteomes" id="UP001579974">
    <property type="component" value="Unassembled WGS sequence"/>
</dbReference>
<comment type="caution">
    <text evidence="9">Lacks conserved residue(s) required for the propagation of feature annotation.</text>
</comment>
<dbReference type="Pfam" id="PF01741">
    <property type="entry name" value="MscL"/>
    <property type="match status" value="1"/>
</dbReference>
<dbReference type="InterPro" id="IPR037673">
    <property type="entry name" value="MSC/AndL"/>
</dbReference>
<evidence type="ECO:0000256" key="1">
    <source>
        <dbReference type="ARBA" id="ARBA00004141"/>
    </source>
</evidence>
<evidence type="ECO:0000256" key="4">
    <source>
        <dbReference type="ARBA" id="ARBA00022692"/>
    </source>
</evidence>
<evidence type="ECO:0000256" key="3">
    <source>
        <dbReference type="ARBA" id="ARBA00022475"/>
    </source>
</evidence>
<dbReference type="RefSeq" id="WP_275474404.1">
    <property type="nucleotide sequence ID" value="NZ_CP162940.1"/>
</dbReference>
<keyword evidence="6 9" id="KW-0406">Ion transport</keyword>